<dbReference type="Gene3D" id="3.30.1330.30">
    <property type="match status" value="1"/>
</dbReference>
<protein>
    <submittedName>
        <fullName evidence="3">DUF448 domain-containing protein</fullName>
    </submittedName>
</protein>
<proteinExistence type="predicted"/>
<dbReference type="EMBL" id="JADAQV010000003">
    <property type="protein sequence ID" value="MBE1724238.1"/>
    <property type="molecule type" value="Genomic_DNA"/>
</dbReference>
<dbReference type="InterPro" id="IPR037465">
    <property type="entry name" value="YlxR"/>
</dbReference>
<keyword evidence="4" id="KW-1185">Reference proteome</keyword>
<feature type="domain" description="YlxR" evidence="2">
    <location>
        <begin position="48"/>
        <end position="120"/>
    </location>
</feature>
<feature type="compositionally biased region" description="Basic and acidic residues" evidence="1">
    <location>
        <begin position="23"/>
        <end position="32"/>
    </location>
</feature>
<gene>
    <name evidence="3" type="ORF">IGM82_07440</name>
</gene>
<evidence type="ECO:0000313" key="3">
    <source>
        <dbReference type="EMBL" id="MBE1724238.1"/>
    </source>
</evidence>
<dbReference type="Proteomes" id="UP000599085">
    <property type="component" value="Unassembled WGS sequence"/>
</dbReference>
<evidence type="ECO:0000259" key="2">
    <source>
        <dbReference type="Pfam" id="PF04296"/>
    </source>
</evidence>
<dbReference type="InterPro" id="IPR007393">
    <property type="entry name" value="YlxR_dom"/>
</dbReference>
<dbReference type="SUPFAM" id="SSF64376">
    <property type="entry name" value="YlxR-like"/>
    <property type="match status" value="1"/>
</dbReference>
<dbReference type="Pfam" id="PF04296">
    <property type="entry name" value="YlxR"/>
    <property type="match status" value="1"/>
</dbReference>
<dbReference type="Gene3D" id="3.30.1230.10">
    <property type="entry name" value="YlxR-like"/>
    <property type="match status" value="1"/>
</dbReference>
<dbReference type="PANTHER" id="PTHR34215">
    <property type="entry name" value="BLL0784 PROTEIN"/>
    <property type="match status" value="1"/>
</dbReference>
<evidence type="ECO:0000313" key="4">
    <source>
        <dbReference type="Proteomes" id="UP000599085"/>
    </source>
</evidence>
<accession>A0ABR9MQU4</accession>
<organism evidence="3 4">
    <name type="scientific">Bombella apis</name>
    <dbReference type="NCBI Taxonomy" id="1785988"/>
    <lineage>
        <taxon>Bacteria</taxon>
        <taxon>Pseudomonadati</taxon>
        <taxon>Pseudomonadota</taxon>
        <taxon>Alphaproteobacteria</taxon>
        <taxon>Acetobacterales</taxon>
        <taxon>Acetobacteraceae</taxon>
        <taxon>Bombella</taxon>
    </lineage>
</organism>
<evidence type="ECO:0000256" key="1">
    <source>
        <dbReference type="SAM" id="MobiDB-lite"/>
    </source>
</evidence>
<name>A0ABR9MQU4_9PROT</name>
<feature type="region of interest" description="Disordered" evidence="1">
    <location>
        <begin position="23"/>
        <end position="47"/>
    </location>
</feature>
<comment type="caution">
    <text evidence="3">The sequence shown here is derived from an EMBL/GenBank/DDBJ whole genome shotgun (WGS) entry which is preliminary data.</text>
</comment>
<dbReference type="PANTHER" id="PTHR34215:SF1">
    <property type="entry name" value="YLXR DOMAIN-CONTAINING PROTEIN"/>
    <property type="match status" value="1"/>
</dbReference>
<dbReference type="SUPFAM" id="SSF55315">
    <property type="entry name" value="L30e-like"/>
    <property type="match status" value="1"/>
</dbReference>
<sequence>MRSSWPLVPTGLRVTRELVKETRVTTEDHIPDVDDGPSGRGRRASSRRRCLISRTHGEPCHMIRFVVGPDGQIVADLAARLPGRGMWVQADRAVLEDGQLARAFSRAARQKVDVPVGLVESLRDGLAKRLLDGISLGRRAGEAVCGFQKCRERIVAGRVGVVICAAGASQDEVARLLSGQRELPVVWVPGDILAASFGRERAVYAVMAPGALAERLKAEYKRFAGVAEGTLPGPDTVGQ</sequence>
<dbReference type="InterPro" id="IPR035931">
    <property type="entry name" value="YlxR-like_sf"/>
</dbReference>
<dbReference type="InterPro" id="IPR029064">
    <property type="entry name" value="Ribosomal_eL30-like_sf"/>
</dbReference>
<reference evidence="3 4" key="1">
    <citation type="submission" date="2020-09" db="EMBL/GenBank/DDBJ databases">
        <title>Bombella mellium and Bombella favum sp. nov., two novel species isolated from honey of Apis mellifera.</title>
        <authorList>
            <person name="Hilgarth M."/>
            <person name="Redwitz J."/>
            <person name="Ehrmann M.A."/>
            <person name="Vogel R.F."/>
            <person name="Jakob F."/>
        </authorList>
    </citation>
    <scope>NUCLEOTIDE SEQUENCE [LARGE SCALE GENOMIC DNA]</scope>
    <source>
        <strain evidence="3 4">MRM1</strain>
    </source>
</reference>